<evidence type="ECO:0000256" key="12">
    <source>
        <dbReference type="PIRSR" id="PIRSR000724-1"/>
    </source>
</evidence>
<evidence type="ECO:0000256" key="13">
    <source>
        <dbReference type="PIRSR" id="PIRSR000724-2"/>
    </source>
</evidence>
<feature type="binding site" evidence="11 12">
    <location>
        <begin position="19"/>
        <end position="21"/>
    </location>
    <ligand>
        <name>substrate</name>
    </ligand>
</feature>
<dbReference type="PROSITE" id="PS00111">
    <property type="entry name" value="PGLYCERATE_KINASE"/>
    <property type="match status" value="1"/>
</dbReference>
<dbReference type="EMBL" id="QUAH01000008">
    <property type="protein sequence ID" value="RFT15577.1"/>
    <property type="molecule type" value="Genomic_DNA"/>
</dbReference>
<dbReference type="GO" id="GO:0006094">
    <property type="term" value="P:gluconeogenesis"/>
    <property type="evidence" value="ECO:0007669"/>
    <property type="project" value="TreeGrafter"/>
</dbReference>
<feature type="binding site" evidence="11 13">
    <location>
        <position position="324"/>
    </location>
    <ligand>
        <name>ATP</name>
        <dbReference type="ChEBI" id="CHEBI:30616"/>
    </ligand>
</feature>
<keyword evidence="11" id="KW-0324">Glycolysis</keyword>
<keyword evidence="11" id="KW-0963">Cytoplasm</keyword>
<evidence type="ECO:0000256" key="7">
    <source>
        <dbReference type="ARBA" id="ARBA00022679"/>
    </source>
</evidence>
<evidence type="ECO:0000256" key="2">
    <source>
        <dbReference type="ARBA" id="ARBA00004838"/>
    </source>
</evidence>
<evidence type="ECO:0000256" key="8">
    <source>
        <dbReference type="ARBA" id="ARBA00022741"/>
    </source>
</evidence>
<comment type="subcellular location">
    <subcellularLocation>
        <location evidence="11">Cytoplasm</location>
    </subcellularLocation>
</comment>
<feature type="binding site" evidence="12">
    <location>
        <position position="118"/>
    </location>
    <ligand>
        <name>(2R)-3-phosphoglycerate</name>
        <dbReference type="ChEBI" id="CHEBI:58272"/>
    </ligand>
</feature>
<comment type="caution">
    <text evidence="15">The sequence shown here is derived from an EMBL/GenBank/DDBJ whole genome shotgun (WGS) entry which is preliminary data.</text>
</comment>
<dbReference type="AlphaFoldDB" id="A0A3E2BLQ8"/>
<keyword evidence="8 11" id="KW-0547">Nucleotide-binding</keyword>
<dbReference type="EC" id="2.7.2.3" evidence="5 11"/>
<evidence type="ECO:0000256" key="14">
    <source>
        <dbReference type="RuleBase" id="RU000532"/>
    </source>
</evidence>
<dbReference type="InterPro" id="IPR015824">
    <property type="entry name" value="Phosphoglycerate_kinase_N"/>
</dbReference>
<gene>
    <name evidence="11" type="primary">pgk</name>
    <name evidence="15" type="ORF">OP8BY_0225</name>
</gene>
<evidence type="ECO:0000256" key="6">
    <source>
        <dbReference type="ARBA" id="ARBA00016471"/>
    </source>
</evidence>
<keyword evidence="7 11" id="KW-0808">Transferase</keyword>
<dbReference type="SUPFAM" id="SSF53748">
    <property type="entry name" value="Phosphoglycerate kinase"/>
    <property type="match status" value="1"/>
</dbReference>
<dbReference type="InterPro" id="IPR015911">
    <property type="entry name" value="Phosphoglycerate_kinase_CS"/>
</dbReference>
<feature type="binding site" evidence="12">
    <location>
        <position position="151"/>
    </location>
    <ligand>
        <name>(2R)-3-phosphoglycerate</name>
        <dbReference type="ChEBI" id="CHEBI:58272"/>
    </ligand>
</feature>
<dbReference type="HAMAP" id="MF_00145">
    <property type="entry name" value="Phosphoglyc_kinase"/>
    <property type="match status" value="1"/>
</dbReference>
<reference evidence="15 16" key="1">
    <citation type="submission" date="2018-08" db="EMBL/GenBank/DDBJ databases">
        <title>Genome analysis of the thermophilic bacterium of the candidate phylum Aminicenantes from deep subsurface aquifer revealed its physiology and ecological role.</title>
        <authorList>
            <person name="Kadnikov V.V."/>
            <person name="Mardanov A.V."/>
            <person name="Beletsky A.V."/>
            <person name="Karnachuk O.V."/>
            <person name="Ravin N.V."/>
        </authorList>
    </citation>
    <scope>NUCLEOTIDE SEQUENCE [LARGE SCALE GENOMIC DNA]</scope>
    <source>
        <strain evidence="15">BY38</strain>
    </source>
</reference>
<feature type="binding site" evidence="11 13">
    <location>
        <position position="202"/>
    </location>
    <ligand>
        <name>ATP</name>
        <dbReference type="ChEBI" id="CHEBI:30616"/>
    </ligand>
</feature>
<dbReference type="InterPro" id="IPR036043">
    <property type="entry name" value="Phosphoglycerate_kinase_sf"/>
</dbReference>
<evidence type="ECO:0000256" key="5">
    <source>
        <dbReference type="ARBA" id="ARBA00013061"/>
    </source>
</evidence>
<comment type="subunit">
    <text evidence="4 11">Monomer.</text>
</comment>
<dbReference type="FunFam" id="3.40.50.1260:FF:000003">
    <property type="entry name" value="Phosphoglycerate kinase"/>
    <property type="match status" value="1"/>
</dbReference>
<name>A0A3E2BLQ8_9BACT</name>
<dbReference type="InterPro" id="IPR001576">
    <property type="entry name" value="Phosphoglycerate_kinase"/>
</dbReference>
<accession>A0A3E2BLQ8</accession>
<dbReference type="GO" id="GO:0004618">
    <property type="term" value="F:phosphoglycerate kinase activity"/>
    <property type="evidence" value="ECO:0007669"/>
    <property type="project" value="UniProtKB-UniRule"/>
</dbReference>
<feature type="binding site" evidence="11 13">
    <location>
        <position position="293"/>
    </location>
    <ligand>
        <name>ATP</name>
        <dbReference type="ChEBI" id="CHEBI:30616"/>
    </ligand>
</feature>
<dbReference type="UniPathway" id="UPA00109">
    <property type="reaction ID" value="UER00185"/>
</dbReference>
<evidence type="ECO:0000256" key="10">
    <source>
        <dbReference type="ARBA" id="ARBA00022840"/>
    </source>
</evidence>
<feature type="binding site" evidence="11 12">
    <location>
        <begin position="58"/>
        <end position="61"/>
    </location>
    <ligand>
        <name>substrate</name>
    </ligand>
</feature>
<evidence type="ECO:0000256" key="9">
    <source>
        <dbReference type="ARBA" id="ARBA00022777"/>
    </source>
</evidence>
<feature type="binding site" evidence="11">
    <location>
        <position position="118"/>
    </location>
    <ligand>
        <name>substrate</name>
    </ligand>
</feature>
<feature type="binding site" evidence="11">
    <location>
        <position position="151"/>
    </location>
    <ligand>
        <name>substrate</name>
    </ligand>
</feature>
<evidence type="ECO:0000256" key="1">
    <source>
        <dbReference type="ARBA" id="ARBA00000642"/>
    </source>
</evidence>
<evidence type="ECO:0000256" key="4">
    <source>
        <dbReference type="ARBA" id="ARBA00011245"/>
    </source>
</evidence>
<dbReference type="PANTHER" id="PTHR11406">
    <property type="entry name" value="PHOSPHOGLYCERATE KINASE"/>
    <property type="match status" value="1"/>
</dbReference>
<dbReference type="GO" id="GO:0005829">
    <property type="term" value="C:cytosol"/>
    <property type="evidence" value="ECO:0007669"/>
    <property type="project" value="TreeGrafter"/>
</dbReference>
<keyword evidence="9 11" id="KW-0418">Kinase</keyword>
<sequence>MKFVEEIEVKGKTVFLRVDFNVPLDENLNIRDDTRIQASLPTIKYLLQKGARLVVASHLGRPKGQFNPKMSLKPVAGRLGQLLPGTNIIMAPDVIGPEVDSLKAGLKEGELLLLENVRFYKQETDNDPEFSRKLAEGCQVFVNDAFGSCHRAHASVVGIASYIPEKAAGYLLKKEVDYLKKITDNPQKPFVAILGGAKIEDKIPVLESLVTKADALLIGGAMAYTFLKARGLAVGKSLVEEDKLEIASQIMKKAEDNRVKLLLPLDHVLAISIESREAAAVADSYPLPEDLMGVDIGPRTVAEYKKLIQSARTIFWNGPLGVFEVEAFARGTMEIAAAVAGSEALSVVGGGDSIAAIQKAGLAGKISHISTGGGASLEFVAYGTLPGIEALE</sequence>
<comment type="similarity">
    <text evidence="3 11 14">Belongs to the phosphoglycerate kinase family.</text>
</comment>
<feature type="binding site" evidence="11 13">
    <location>
        <begin position="350"/>
        <end position="353"/>
    </location>
    <ligand>
        <name>ATP</name>
        <dbReference type="ChEBI" id="CHEBI:30616"/>
    </ligand>
</feature>
<comment type="catalytic activity">
    <reaction evidence="1 11 14">
        <text>(2R)-3-phosphoglycerate + ATP = (2R)-3-phospho-glyceroyl phosphate + ADP</text>
        <dbReference type="Rhea" id="RHEA:14801"/>
        <dbReference type="ChEBI" id="CHEBI:30616"/>
        <dbReference type="ChEBI" id="CHEBI:57604"/>
        <dbReference type="ChEBI" id="CHEBI:58272"/>
        <dbReference type="ChEBI" id="CHEBI:456216"/>
        <dbReference type="EC" id="2.7.2.3"/>
    </reaction>
</comment>
<dbReference type="GO" id="GO:0006096">
    <property type="term" value="P:glycolytic process"/>
    <property type="evidence" value="ECO:0007669"/>
    <property type="project" value="UniProtKB-UniRule"/>
</dbReference>
<dbReference type="PRINTS" id="PR00477">
    <property type="entry name" value="PHGLYCKINASE"/>
</dbReference>
<dbReference type="GO" id="GO:0005524">
    <property type="term" value="F:ATP binding"/>
    <property type="evidence" value="ECO:0007669"/>
    <property type="project" value="UniProtKB-KW"/>
</dbReference>
<organism evidence="15 16">
    <name type="scientific">Candidatus Saccharicenans subterraneus</name>
    <dbReference type="NCBI Taxonomy" id="2508984"/>
    <lineage>
        <taxon>Bacteria</taxon>
        <taxon>Candidatus Aminicenantota</taxon>
        <taxon>Candidatus Aminicenantia</taxon>
        <taxon>Candidatus Aminicenantales</taxon>
        <taxon>Candidatus Saccharicenantaceae</taxon>
        <taxon>Candidatus Saccharicenans</taxon>
    </lineage>
</organism>
<feature type="binding site" evidence="12">
    <location>
        <position position="35"/>
    </location>
    <ligand>
        <name>(2R)-3-phosphoglycerate</name>
        <dbReference type="ChEBI" id="CHEBI:58272"/>
    </ligand>
</feature>
<dbReference type="PIRSF" id="PIRSF000724">
    <property type="entry name" value="Pgk"/>
    <property type="match status" value="1"/>
</dbReference>
<dbReference type="Proteomes" id="UP000257323">
    <property type="component" value="Unassembled WGS sequence"/>
</dbReference>
<dbReference type="Gene3D" id="3.40.50.1260">
    <property type="entry name" value="Phosphoglycerate kinase, N-terminal domain"/>
    <property type="match status" value="2"/>
</dbReference>
<comment type="pathway">
    <text evidence="2 11">Carbohydrate degradation; glycolysis; pyruvate from D-glyceraldehyde 3-phosphate: step 2/5.</text>
</comment>
<evidence type="ECO:0000256" key="3">
    <source>
        <dbReference type="ARBA" id="ARBA00008982"/>
    </source>
</evidence>
<keyword evidence="10 11" id="KW-0067">ATP-binding</keyword>
<dbReference type="GO" id="GO:0043531">
    <property type="term" value="F:ADP binding"/>
    <property type="evidence" value="ECO:0007669"/>
    <property type="project" value="TreeGrafter"/>
</dbReference>
<evidence type="ECO:0000256" key="11">
    <source>
        <dbReference type="HAMAP-Rule" id="MF_00145"/>
    </source>
</evidence>
<evidence type="ECO:0000313" key="15">
    <source>
        <dbReference type="EMBL" id="RFT15577.1"/>
    </source>
</evidence>
<dbReference type="PANTHER" id="PTHR11406:SF23">
    <property type="entry name" value="PHOSPHOGLYCERATE KINASE 1, CHLOROPLASTIC-RELATED"/>
    <property type="match status" value="1"/>
</dbReference>
<feature type="binding site" evidence="11">
    <location>
        <position position="35"/>
    </location>
    <ligand>
        <name>substrate</name>
    </ligand>
</feature>
<proteinExistence type="inferred from homology"/>
<dbReference type="FunFam" id="3.40.50.1260:FF:000006">
    <property type="entry name" value="Phosphoglycerate kinase"/>
    <property type="match status" value="1"/>
</dbReference>
<protein>
    <recommendedName>
        <fullName evidence="6 11">Phosphoglycerate kinase</fullName>
        <ecNumber evidence="5 11">2.7.2.3</ecNumber>
    </recommendedName>
</protein>
<dbReference type="Pfam" id="PF00162">
    <property type="entry name" value="PGK"/>
    <property type="match status" value="1"/>
</dbReference>
<evidence type="ECO:0000313" key="16">
    <source>
        <dbReference type="Proteomes" id="UP000257323"/>
    </source>
</evidence>